<proteinExistence type="inferred from homology"/>
<keyword evidence="9" id="KW-0966">Cell projection</keyword>
<evidence type="ECO:0000256" key="8">
    <source>
        <dbReference type="ARBA" id="ARBA00023212"/>
    </source>
</evidence>
<gene>
    <name evidence="14" type="ORF">WJX74_000111</name>
</gene>
<comment type="caution">
    <text evidence="14">The sequence shown here is derived from an EMBL/GenBank/DDBJ whole genome shotgun (WGS) entry which is preliminary data.</text>
</comment>
<comment type="subunit">
    <text evidence="11">Component of the nexin-dynein regulatory complex (N-DRC). Interacts with CFAP52.</text>
</comment>
<evidence type="ECO:0000256" key="13">
    <source>
        <dbReference type="SAM" id="MobiDB-lite"/>
    </source>
</evidence>
<keyword evidence="5" id="KW-0963">Cytoplasm</keyword>
<sequence length="373" mass="40197">MAAQELVNVVSDAGAGFRLLSWSSNLLQDQARAAGNTSDALEGDTQLQELLFEHQQLAQTSGSYSDDQLFISSVDLWKALQACDSLKRQASSIQASGMVEQLACVMDEMAASISKRLSAGTSASSKERLAELHAREMRAVKDRAEMEGQLAADRIERAHQMEAIKAAQARSQAELAALEADAAQAKASLGDQAESLRESARLAFLDAERAAEAEISRLEKALSSSLSQARDSEAGLRKKRTKALAELQMWQQRHTEEVGEKEREAQEESGLMAQAMQACQMAERGHAALLAERQAFEEAAAEAVQAKQRAVLAVFRSGRAATKIQRAWKSYLLRKAAADNPKASKKAADKDGKGKGGDKGKAGDAKAKPKGKK</sequence>
<evidence type="ECO:0000256" key="3">
    <source>
        <dbReference type="ARBA" id="ARBA00009071"/>
    </source>
</evidence>
<dbReference type="InterPro" id="IPR042815">
    <property type="entry name" value="DRC10"/>
</dbReference>
<feature type="compositionally biased region" description="Basic and acidic residues" evidence="13">
    <location>
        <begin position="346"/>
        <end position="367"/>
    </location>
</feature>
<accession>A0AAW1QZE8</accession>
<evidence type="ECO:0000256" key="7">
    <source>
        <dbReference type="ARBA" id="ARBA00023069"/>
    </source>
</evidence>
<evidence type="ECO:0000313" key="15">
    <source>
        <dbReference type="Proteomes" id="UP001438707"/>
    </source>
</evidence>
<evidence type="ECO:0000256" key="6">
    <source>
        <dbReference type="ARBA" id="ARBA00022846"/>
    </source>
</evidence>
<reference evidence="14 15" key="1">
    <citation type="journal article" date="2024" name="Nat. Commun.">
        <title>Phylogenomics reveals the evolutionary origins of lichenization in chlorophyte algae.</title>
        <authorList>
            <person name="Puginier C."/>
            <person name="Libourel C."/>
            <person name="Otte J."/>
            <person name="Skaloud P."/>
            <person name="Haon M."/>
            <person name="Grisel S."/>
            <person name="Petersen M."/>
            <person name="Berrin J.G."/>
            <person name="Delaux P.M."/>
            <person name="Dal Grande F."/>
            <person name="Keller J."/>
        </authorList>
    </citation>
    <scope>NUCLEOTIDE SEQUENCE [LARGE SCALE GENOMIC DNA]</scope>
    <source>
        <strain evidence="14 15">SAG 2145</strain>
    </source>
</reference>
<dbReference type="AlphaFoldDB" id="A0AAW1QZE8"/>
<keyword evidence="8" id="KW-0206">Cytoskeleton</keyword>
<evidence type="ECO:0000256" key="2">
    <source>
        <dbReference type="ARBA" id="ARBA00004611"/>
    </source>
</evidence>
<protein>
    <recommendedName>
        <fullName evidence="4">Dynein regulatory complex protein 10</fullName>
    </recommendedName>
    <alternativeName>
        <fullName evidence="10">IQ domain-containing protein D</fullName>
    </alternativeName>
</protein>
<dbReference type="Pfam" id="PF00612">
    <property type="entry name" value="IQ"/>
    <property type="match status" value="1"/>
</dbReference>
<evidence type="ECO:0000256" key="12">
    <source>
        <dbReference type="SAM" id="Coils"/>
    </source>
</evidence>
<comment type="subcellular location">
    <subcellularLocation>
        <location evidence="2">Cytoplasm</location>
        <location evidence="2">Cytoskeleton</location>
        <location evidence="2">Flagellum axoneme</location>
    </subcellularLocation>
</comment>
<feature type="coiled-coil region" evidence="12">
    <location>
        <begin position="161"/>
        <end position="188"/>
    </location>
</feature>
<keyword evidence="6" id="KW-0282">Flagellum</keyword>
<dbReference type="EMBL" id="JALJOS010000020">
    <property type="protein sequence ID" value="KAK9826517.1"/>
    <property type="molecule type" value="Genomic_DNA"/>
</dbReference>
<evidence type="ECO:0000256" key="10">
    <source>
        <dbReference type="ARBA" id="ARBA00032180"/>
    </source>
</evidence>
<dbReference type="PANTHER" id="PTHR31598:SF1">
    <property type="entry name" value="DYNEIN REGULATORY COMPLEX PROTEIN 10"/>
    <property type="match status" value="1"/>
</dbReference>
<evidence type="ECO:0000313" key="14">
    <source>
        <dbReference type="EMBL" id="KAK9826517.1"/>
    </source>
</evidence>
<dbReference type="Proteomes" id="UP001438707">
    <property type="component" value="Unassembled WGS sequence"/>
</dbReference>
<organism evidence="14 15">
    <name type="scientific">Apatococcus lobatus</name>
    <dbReference type="NCBI Taxonomy" id="904363"/>
    <lineage>
        <taxon>Eukaryota</taxon>
        <taxon>Viridiplantae</taxon>
        <taxon>Chlorophyta</taxon>
        <taxon>core chlorophytes</taxon>
        <taxon>Trebouxiophyceae</taxon>
        <taxon>Chlorellales</taxon>
        <taxon>Chlorellaceae</taxon>
        <taxon>Apatococcus</taxon>
    </lineage>
</organism>
<evidence type="ECO:0000256" key="4">
    <source>
        <dbReference type="ARBA" id="ARBA00021752"/>
    </source>
</evidence>
<feature type="region of interest" description="Disordered" evidence="13">
    <location>
        <begin position="335"/>
        <end position="373"/>
    </location>
</feature>
<evidence type="ECO:0000256" key="11">
    <source>
        <dbReference type="ARBA" id="ARBA00046836"/>
    </source>
</evidence>
<keyword evidence="7" id="KW-0969">Cilium</keyword>
<dbReference type="PANTHER" id="PTHR31598">
    <property type="entry name" value="IQ DOMAIN-CONTAINING PROTEIN D"/>
    <property type="match status" value="1"/>
</dbReference>
<dbReference type="PROSITE" id="PS50096">
    <property type="entry name" value="IQ"/>
    <property type="match status" value="1"/>
</dbReference>
<evidence type="ECO:0000256" key="1">
    <source>
        <dbReference type="ARBA" id="ARBA00003029"/>
    </source>
</evidence>
<keyword evidence="15" id="KW-1185">Reference proteome</keyword>
<evidence type="ECO:0000256" key="9">
    <source>
        <dbReference type="ARBA" id="ARBA00023273"/>
    </source>
</evidence>
<name>A0AAW1QZE8_9CHLO</name>
<evidence type="ECO:0000256" key="5">
    <source>
        <dbReference type="ARBA" id="ARBA00022490"/>
    </source>
</evidence>
<dbReference type="InterPro" id="IPR000048">
    <property type="entry name" value="IQ_motif_EF-hand-BS"/>
</dbReference>
<comment type="similarity">
    <text evidence="3">Belongs to the DRC10 family.</text>
</comment>
<comment type="function">
    <text evidence="1">Component of the nexin-dynein regulatory complex (N-DRC), a key regulator of ciliary/flagellar motility which maintains the alignment and integrity of the distal axoneme and regulates microtubule sliding in motile axonemes.</text>
</comment>
<keyword evidence="12" id="KW-0175">Coiled coil</keyword>